<dbReference type="EMBL" id="BGJZ01000086">
    <property type="protein sequence ID" value="GBH08360.1"/>
    <property type="molecule type" value="Genomic_DNA"/>
</dbReference>
<evidence type="ECO:0000313" key="6">
    <source>
        <dbReference type="EMBL" id="GBH08360.1"/>
    </source>
</evidence>
<feature type="domain" description="Peptidase C58 YopT-type" evidence="5">
    <location>
        <begin position="79"/>
        <end position="255"/>
    </location>
</feature>
<dbReference type="InterPro" id="IPR006473">
    <property type="entry name" value="Peptidase_C58_Yopt"/>
</dbReference>
<gene>
    <name evidence="6" type="ORF">KPSA1_01731</name>
</gene>
<dbReference type="NCBIfam" id="TIGR01586">
    <property type="entry name" value="yopT_cys_prot"/>
    <property type="match status" value="1"/>
</dbReference>
<dbReference type="RefSeq" id="WP_079995970.1">
    <property type="nucleotide sequence ID" value="NZ_BGJZ01000086.1"/>
</dbReference>
<accession>A0A2V0QIG5</accession>
<name>A0A2V0QIG5_PSESF</name>
<dbReference type="GO" id="GO:0006508">
    <property type="term" value="P:proteolysis"/>
    <property type="evidence" value="ECO:0007669"/>
    <property type="project" value="UniProtKB-KW"/>
</dbReference>
<reference evidence="6 7" key="1">
    <citation type="submission" date="2018-04" db="EMBL/GenBank/DDBJ databases">
        <title>Draft genome sequence of Pseudomonas syringae pv. actinidiae biovar 1 strains isolated from kiwifruit in Kagawa prefecture.</title>
        <authorList>
            <person name="Tabuchi M."/>
            <person name="Saito M."/>
            <person name="Fujiwara S."/>
            <person name="Sasa N."/>
            <person name="Akimitsu K."/>
            <person name="Gomi K."/>
            <person name="Konishi-Sugita S."/>
            <person name="Hamano K."/>
            <person name="Kataoka I."/>
        </authorList>
    </citation>
    <scope>NUCLEOTIDE SEQUENCE [LARGE SCALE GENOMIC DNA]</scope>
    <source>
        <strain evidence="6 7">MAFF212206</strain>
    </source>
</reference>
<keyword evidence="2" id="KW-0378">Hydrolase</keyword>
<evidence type="ECO:0000256" key="4">
    <source>
        <dbReference type="SAM" id="MobiDB-lite"/>
    </source>
</evidence>
<dbReference type="Pfam" id="PF03543">
    <property type="entry name" value="Peptidase_C58"/>
    <property type="match status" value="1"/>
</dbReference>
<dbReference type="Gene3D" id="3.90.70.20">
    <property type="match status" value="1"/>
</dbReference>
<dbReference type="SUPFAM" id="SSF54001">
    <property type="entry name" value="Cysteine proteinases"/>
    <property type="match status" value="1"/>
</dbReference>
<dbReference type="AlphaFoldDB" id="A0A2V0QIG5"/>
<feature type="region of interest" description="Disordered" evidence="4">
    <location>
        <begin position="114"/>
        <end position="133"/>
    </location>
</feature>
<dbReference type="InterPro" id="IPR038765">
    <property type="entry name" value="Papain-like_cys_pep_sf"/>
</dbReference>
<evidence type="ECO:0000256" key="3">
    <source>
        <dbReference type="ARBA" id="ARBA00022807"/>
    </source>
</evidence>
<evidence type="ECO:0000256" key="1">
    <source>
        <dbReference type="ARBA" id="ARBA00022670"/>
    </source>
</evidence>
<dbReference type="SMR" id="A0A2V0QIG5"/>
<evidence type="ECO:0000256" key="2">
    <source>
        <dbReference type="ARBA" id="ARBA00022801"/>
    </source>
</evidence>
<sequence>MKIGTQATSLAVLHNQESHAPQAETAVRPEPAQAVPEIPSDLAIRPRARGIHPFLAMTLGDKGCASSSGVSLEEDSHTQASLSDFSVASRDVNHNNICAGLSTEWLVMSSDGDAESRMDHLDHNGEGQSSGTQRHQVYNDALAAALSNDDEAPFFTASTAVIEDAGFSLRREPKTVRTSGGSAQLGQTVADDVAQSGRKHLLSLRFANVQGHAIACSCEGSRFKLFDPNLGEFQSSRSAAPQLLKSLIDHYNSLNYDVACVNEFRVS</sequence>
<dbReference type="Proteomes" id="UP000247480">
    <property type="component" value="Unassembled WGS sequence"/>
</dbReference>
<keyword evidence="1" id="KW-0645">Protease</keyword>
<keyword evidence="3" id="KW-0788">Thiol protease</keyword>
<evidence type="ECO:0000313" key="7">
    <source>
        <dbReference type="Proteomes" id="UP000247480"/>
    </source>
</evidence>
<proteinExistence type="predicted"/>
<evidence type="ECO:0000259" key="5">
    <source>
        <dbReference type="Pfam" id="PF03543"/>
    </source>
</evidence>
<comment type="caution">
    <text evidence="6">The sequence shown here is derived from an EMBL/GenBank/DDBJ whole genome shotgun (WGS) entry which is preliminary data.</text>
</comment>
<feature type="compositionally biased region" description="Basic and acidic residues" evidence="4">
    <location>
        <begin position="114"/>
        <end position="125"/>
    </location>
</feature>
<dbReference type="CDD" id="cd20497">
    <property type="entry name" value="C58_YopT-like"/>
    <property type="match status" value="1"/>
</dbReference>
<dbReference type="GO" id="GO:0004197">
    <property type="term" value="F:cysteine-type endopeptidase activity"/>
    <property type="evidence" value="ECO:0007669"/>
    <property type="project" value="InterPro"/>
</dbReference>
<protein>
    <submittedName>
        <fullName evidence="6">WD40 repeat protein</fullName>
    </submittedName>
</protein>
<organism evidence="6 7">
    <name type="scientific">Pseudomonas syringae pv. actinidiae</name>
    <dbReference type="NCBI Taxonomy" id="103796"/>
    <lineage>
        <taxon>Bacteria</taxon>
        <taxon>Pseudomonadati</taxon>
        <taxon>Pseudomonadota</taxon>
        <taxon>Gammaproteobacteria</taxon>
        <taxon>Pseudomonadales</taxon>
        <taxon>Pseudomonadaceae</taxon>
        <taxon>Pseudomonas</taxon>
        <taxon>Pseudomonas syringae</taxon>
    </lineage>
</organism>